<name>A0A0K2UT33_LEPSM</name>
<sequence>MNAILHLTIPVTILSNPTLITIKRTKYIIPKVPSFTFITPTHFPSKVKNPSYKMQPLLHVKWEHKYPTRIQFLQSNRETHFPITKLGKSICRAKIYDRTSHDEIVELTRLFVPYT</sequence>
<dbReference type="EMBL" id="HACA01023864">
    <property type="protein sequence ID" value="CDW41225.1"/>
    <property type="molecule type" value="Transcribed_RNA"/>
</dbReference>
<dbReference type="AlphaFoldDB" id="A0A0K2UT33"/>
<evidence type="ECO:0000313" key="1">
    <source>
        <dbReference type="EMBL" id="CDW41225.1"/>
    </source>
</evidence>
<reference evidence="1" key="1">
    <citation type="submission" date="2014-05" db="EMBL/GenBank/DDBJ databases">
        <authorList>
            <person name="Chronopoulou M."/>
        </authorList>
    </citation>
    <scope>NUCLEOTIDE SEQUENCE</scope>
    <source>
        <tissue evidence="1">Whole organism</tissue>
    </source>
</reference>
<proteinExistence type="predicted"/>
<organism evidence="1">
    <name type="scientific">Lepeophtheirus salmonis</name>
    <name type="common">Salmon louse</name>
    <name type="synonym">Caligus salmonis</name>
    <dbReference type="NCBI Taxonomy" id="72036"/>
    <lineage>
        <taxon>Eukaryota</taxon>
        <taxon>Metazoa</taxon>
        <taxon>Ecdysozoa</taxon>
        <taxon>Arthropoda</taxon>
        <taxon>Crustacea</taxon>
        <taxon>Multicrustacea</taxon>
        <taxon>Hexanauplia</taxon>
        <taxon>Copepoda</taxon>
        <taxon>Siphonostomatoida</taxon>
        <taxon>Caligidae</taxon>
        <taxon>Lepeophtheirus</taxon>
    </lineage>
</organism>
<accession>A0A0K2UT33</accession>
<protein>
    <submittedName>
        <fullName evidence="1">Uncharacterized protein</fullName>
    </submittedName>
</protein>